<dbReference type="EC" id="2.7.11.1" evidence="1"/>
<sequence length="415" mass="47608">MAEASGEDMDEAIAIPFFSCALFVFTHLISERSFDSLHKTRTGSENRFQQIPNFLEGSEPLWRSGNWNELRWSVVNAPVLSRMTVDLDDYLQRYTWQETEGKWFSVYTVPRDRCDRYSRCGPKSNCDNSRAEFECTCLAGFEPKSPRDWFLKDGSAGWLRKEGVKEYGNGEGFVKVEGGKCEAPRYIGGTCEHEHELGRVQRGVPEGVFLQCIRGCKCEGKWEWVLVLAWGFGGYNTENQKQSKGFLAKKGMMAVLVVGAAVIMVLLVSSFWFLRKKMEGRGKQNKMLYNLRPAATWLEDSLGAKEHDENETTKSLSDWRIRFEIIMGIAQRILYLHKDSRLKIIHIDLKASNVLLDAEMLQMEEIKWKETQVECDYMSPEYAMEGLFSTKSDVYSFGVLLLSGQSIHELSWKCE</sequence>
<evidence type="ECO:0000256" key="2">
    <source>
        <dbReference type="ARBA" id="ARBA00022527"/>
    </source>
</evidence>
<dbReference type="GO" id="GO:0005524">
    <property type="term" value="F:ATP binding"/>
    <property type="evidence" value="ECO:0007669"/>
    <property type="project" value="UniProtKB-KW"/>
</dbReference>
<keyword evidence="6 14" id="KW-0418">Kinase</keyword>
<evidence type="ECO:0000256" key="1">
    <source>
        <dbReference type="ARBA" id="ARBA00012513"/>
    </source>
</evidence>
<keyword evidence="4" id="KW-0732">Signal</keyword>
<dbReference type="Gene3D" id="2.10.25.10">
    <property type="entry name" value="Laminin"/>
    <property type="match status" value="1"/>
</dbReference>
<keyword evidence="12" id="KW-0472">Membrane</keyword>
<reference evidence="14 15" key="1">
    <citation type="journal article" date="2018" name="PLoS Genet.">
        <title>Population sequencing reveals clonal diversity and ancestral inbreeding in the grapevine cultivar Chardonnay.</title>
        <authorList>
            <person name="Roach M.J."/>
            <person name="Johnson D.L."/>
            <person name="Bohlmann J."/>
            <person name="van Vuuren H.J."/>
            <person name="Jones S.J."/>
            <person name="Pretorius I.S."/>
            <person name="Schmidt S.A."/>
            <person name="Borneman A.R."/>
        </authorList>
    </citation>
    <scope>NUCLEOTIDE SEQUENCE [LARGE SCALE GENOMIC DNA]</scope>
    <source>
        <strain evidence="15">cv. Chardonnay</strain>
        <tissue evidence="14">Leaf</tissue>
    </source>
</reference>
<dbReference type="InterPro" id="IPR001245">
    <property type="entry name" value="Ser-Thr/Tyr_kinase_cat_dom"/>
</dbReference>
<evidence type="ECO:0000256" key="6">
    <source>
        <dbReference type="ARBA" id="ARBA00022777"/>
    </source>
</evidence>
<keyword evidence="8" id="KW-1015">Disulfide bond</keyword>
<dbReference type="GO" id="GO:0048544">
    <property type="term" value="P:recognition of pollen"/>
    <property type="evidence" value="ECO:0007669"/>
    <property type="project" value="InterPro"/>
</dbReference>
<dbReference type="PROSITE" id="PS00108">
    <property type="entry name" value="PROTEIN_KINASE_ST"/>
    <property type="match status" value="1"/>
</dbReference>
<protein>
    <recommendedName>
        <fullName evidence="1">non-specific serine/threonine protein kinase</fullName>
        <ecNumber evidence="1">2.7.11.1</ecNumber>
    </recommendedName>
</protein>
<evidence type="ECO:0000313" key="15">
    <source>
        <dbReference type="Proteomes" id="UP000288805"/>
    </source>
</evidence>
<dbReference type="Proteomes" id="UP000288805">
    <property type="component" value="Unassembled WGS sequence"/>
</dbReference>
<name>A0A438G5S5_VITVI</name>
<dbReference type="InterPro" id="IPR000858">
    <property type="entry name" value="S_locus_glycoprot_dom"/>
</dbReference>
<proteinExistence type="predicted"/>
<dbReference type="GO" id="GO:0004674">
    <property type="term" value="F:protein serine/threonine kinase activity"/>
    <property type="evidence" value="ECO:0007669"/>
    <property type="project" value="UniProtKB-KW"/>
</dbReference>
<dbReference type="InterPro" id="IPR008271">
    <property type="entry name" value="Ser/Thr_kinase_AS"/>
</dbReference>
<dbReference type="PANTHER" id="PTHR27002">
    <property type="entry name" value="RECEPTOR-LIKE SERINE/THREONINE-PROTEIN KINASE SD1-8"/>
    <property type="match status" value="1"/>
</dbReference>
<dbReference type="SUPFAM" id="SSF56112">
    <property type="entry name" value="Protein kinase-like (PK-like)"/>
    <property type="match status" value="1"/>
</dbReference>
<dbReference type="InterPro" id="IPR000742">
    <property type="entry name" value="EGF"/>
</dbReference>
<keyword evidence="14" id="KW-0430">Lectin</keyword>
<evidence type="ECO:0000256" key="5">
    <source>
        <dbReference type="ARBA" id="ARBA00022741"/>
    </source>
</evidence>
<evidence type="ECO:0000256" key="4">
    <source>
        <dbReference type="ARBA" id="ARBA00022729"/>
    </source>
</evidence>
<evidence type="ECO:0000256" key="3">
    <source>
        <dbReference type="ARBA" id="ARBA00022679"/>
    </source>
</evidence>
<dbReference type="PROSITE" id="PS00010">
    <property type="entry name" value="ASX_HYDROXYL"/>
    <property type="match status" value="1"/>
</dbReference>
<evidence type="ECO:0000256" key="7">
    <source>
        <dbReference type="ARBA" id="ARBA00022840"/>
    </source>
</evidence>
<comment type="catalytic activity">
    <reaction evidence="9">
        <text>L-threonyl-[protein] + ATP = O-phospho-L-threonyl-[protein] + ADP + H(+)</text>
        <dbReference type="Rhea" id="RHEA:46608"/>
        <dbReference type="Rhea" id="RHEA-COMP:11060"/>
        <dbReference type="Rhea" id="RHEA-COMP:11605"/>
        <dbReference type="ChEBI" id="CHEBI:15378"/>
        <dbReference type="ChEBI" id="CHEBI:30013"/>
        <dbReference type="ChEBI" id="CHEBI:30616"/>
        <dbReference type="ChEBI" id="CHEBI:61977"/>
        <dbReference type="ChEBI" id="CHEBI:456216"/>
        <dbReference type="EC" id="2.7.11.1"/>
    </reaction>
</comment>
<keyword evidence="12" id="KW-1133">Transmembrane helix</keyword>
<feature type="transmembrane region" description="Helical" evidence="12">
    <location>
        <begin position="12"/>
        <end position="29"/>
    </location>
</feature>
<dbReference type="InterPro" id="IPR011009">
    <property type="entry name" value="Kinase-like_dom_sf"/>
</dbReference>
<evidence type="ECO:0000313" key="14">
    <source>
        <dbReference type="EMBL" id="RVW67534.1"/>
    </source>
</evidence>
<dbReference type="Pfam" id="PF07714">
    <property type="entry name" value="PK_Tyr_Ser-Thr"/>
    <property type="match status" value="1"/>
</dbReference>
<organism evidence="14 15">
    <name type="scientific">Vitis vinifera</name>
    <name type="common">Grape</name>
    <dbReference type="NCBI Taxonomy" id="29760"/>
    <lineage>
        <taxon>Eukaryota</taxon>
        <taxon>Viridiplantae</taxon>
        <taxon>Streptophyta</taxon>
        <taxon>Embryophyta</taxon>
        <taxon>Tracheophyta</taxon>
        <taxon>Spermatophyta</taxon>
        <taxon>Magnoliopsida</taxon>
        <taxon>eudicotyledons</taxon>
        <taxon>Gunneridae</taxon>
        <taxon>Pentapetalae</taxon>
        <taxon>rosids</taxon>
        <taxon>Vitales</taxon>
        <taxon>Vitaceae</taxon>
        <taxon>Viteae</taxon>
        <taxon>Vitis</taxon>
    </lineage>
</organism>
<dbReference type="Gene3D" id="1.10.510.10">
    <property type="entry name" value="Transferase(Phosphotransferase) domain 1"/>
    <property type="match status" value="1"/>
</dbReference>
<keyword evidence="3" id="KW-0808">Transferase</keyword>
<keyword evidence="12" id="KW-0812">Transmembrane</keyword>
<evidence type="ECO:0000256" key="9">
    <source>
        <dbReference type="ARBA" id="ARBA00047899"/>
    </source>
</evidence>
<comment type="catalytic activity">
    <reaction evidence="10">
        <text>L-seryl-[protein] + ATP = O-phospho-L-seryl-[protein] + ADP + H(+)</text>
        <dbReference type="Rhea" id="RHEA:17989"/>
        <dbReference type="Rhea" id="RHEA-COMP:9863"/>
        <dbReference type="Rhea" id="RHEA-COMP:11604"/>
        <dbReference type="ChEBI" id="CHEBI:15378"/>
        <dbReference type="ChEBI" id="CHEBI:29999"/>
        <dbReference type="ChEBI" id="CHEBI:30616"/>
        <dbReference type="ChEBI" id="CHEBI:83421"/>
        <dbReference type="ChEBI" id="CHEBI:456216"/>
        <dbReference type="EC" id="2.7.11.1"/>
    </reaction>
</comment>
<keyword evidence="11" id="KW-0245">EGF-like domain</keyword>
<evidence type="ECO:0000259" key="13">
    <source>
        <dbReference type="PROSITE" id="PS50026"/>
    </source>
</evidence>
<evidence type="ECO:0000256" key="8">
    <source>
        <dbReference type="ARBA" id="ARBA00023157"/>
    </source>
</evidence>
<dbReference type="PANTHER" id="PTHR27002:SF981">
    <property type="entry name" value="NON-SPECIFIC SERINE_THREONINE PROTEIN KINASE"/>
    <property type="match status" value="1"/>
</dbReference>
<feature type="domain" description="EGF-like" evidence="13">
    <location>
        <begin position="110"/>
        <end position="147"/>
    </location>
</feature>
<keyword evidence="14" id="KW-0675">Receptor</keyword>
<dbReference type="FunFam" id="1.10.510.10:FF:001023">
    <property type="entry name" value="Os07g0541700 protein"/>
    <property type="match status" value="1"/>
</dbReference>
<feature type="transmembrane region" description="Helical" evidence="12">
    <location>
        <begin position="251"/>
        <end position="274"/>
    </location>
</feature>
<dbReference type="InterPro" id="IPR000152">
    <property type="entry name" value="EGF-type_Asp/Asn_hydroxyl_site"/>
</dbReference>
<keyword evidence="5" id="KW-0547">Nucleotide-binding</keyword>
<accession>A0A438G5S5</accession>
<evidence type="ECO:0000256" key="12">
    <source>
        <dbReference type="SAM" id="Phobius"/>
    </source>
</evidence>
<dbReference type="AlphaFoldDB" id="A0A438G5S5"/>
<evidence type="ECO:0000256" key="11">
    <source>
        <dbReference type="PROSITE-ProRule" id="PRU00076"/>
    </source>
</evidence>
<dbReference type="GO" id="GO:0030246">
    <property type="term" value="F:carbohydrate binding"/>
    <property type="evidence" value="ECO:0007669"/>
    <property type="project" value="UniProtKB-KW"/>
</dbReference>
<evidence type="ECO:0000256" key="10">
    <source>
        <dbReference type="ARBA" id="ARBA00048679"/>
    </source>
</evidence>
<comment type="caution">
    <text evidence="14">The sequence shown here is derived from an EMBL/GenBank/DDBJ whole genome shotgun (WGS) entry which is preliminary data.</text>
</comment>
<dbReference type="PROSITE" id="PS50026">
    <property type="entry name" value="EGF_3"/>
    <property type="match status" value="1"/>
</dbReference>
<comment type="caution">
    <text evidence="11">Lacks conserved residue(s) required for the propagation of feature annotation.</text>
</comment>
<dbReference type="EMBL" id="QGNW01000579">
    <property type="protein sequence ID" value="RVW67534.1"/>
    <property type="molecule type" value="Genomic_DNA"/>
</dbReference>
<gene>
    <name evidence="14" type="primary">B120_0</name>
    <name evidence="14" type="ORF">CK203_064145</name>
</gene>
<keyword evidence="2" id="KW-0723">Serine/threonine-protein kinase</keyword>
<dbReference type="Pfam" id="PF00954">
    <property type="entry name" value="S_locus_glycop"/>
    <property type="match status" value="1"/>
</dbReference>
<keyword evidence="7" id="KW-0067">ATP-binding</keyword>